<dbReference type="Gene3D" id="1.20.1640.10">
    <property type="entry name" value="Multidrug efflux transporter AcrB transmembrane domain"/>
    <property type="match status" value="2"/>
</dbReference>
<evidence type="ECO:0000256" key="3">
    <source>
        <dbReference type="ARBA" id="ARBA00022475"/>
    </source>
</evidence>
<feature type="domain" description="SSD" evidence="8">
    <location>
        <begin position="535"/>
        <end position="667"/>
    </location>
</feature>
<evidence type="ECO:0000259" key="8">
    <source>
        <dbReference type="PROSITE" id="PS50156"/>
    </source>
</evidence>
<dbReference type="SUPFAM" id="SSF82866">
    <property type="entry name" value="Multidrug efflux transporter AcrB transmembrane domain"/>
    <property type="match status" value="2"/>
</dbReference>
<keyword evidence="6 7" id="KW-0472">Membrane</keyword>
<evidence type="ECO:0000256" key="6">
    <source>
        <dbReference type="ARBA" id="ARBA00023136"/>
    </source>
</evidence>
<evidence type="ECO:0000313" key="9">
    <source>
        <dbReference type="EMBL" id="RDI68083.1"/>
    </source>
</evidence>
<feature type="transmembrane region" description="Helical" evidence="7">
    <location>
        <begin position="194"/>
        <end position="211"/>
    </location>
</feature>
<feature type="transmembrane region" description="Helical" evidence="7">
    <location>
        <begin position="510"/>
        <end position="529"/>
    </location>
</feature>
<reference evidence="9 10" key="1">
    <citation type="submission" date="2018-07" db="EMBL/GenBank/DDBJ databases">
        <title>Genomic Encyclopedia of Type Strains, Phase IV (KMG-IV): sequencing the most valuable type-strain genomes for metagenomic binning, comparative biology and taxonomic classification.</title>
        <authorList>
            <person name="Goeker M."/>
        </authorList>
    </citation>
    <scope>NUCLEOTIDE SEQUENCE [LARGE SCALE GENOMIC DNA]</scope>
    <source>
        <strain evidence="9 10">DSM 44290</strain>
    </source>
</reference>
<evidence type="ECO:0000256" key="1">
    <source>
        <dbReference type="ARBA" id="ARBA00004651"/>
    </source>
</evidence>
<keyword evidence="4 7" id="KW-0812">Transmembrane</keyword>
<evidence type="ECO:0000256" key="4">
    <source>
        <dbReference type="ARBA" id="ARBA00022692"/>
    </source>
</evidence>
<gene>
    <name evidence="9" type="ORF">DFR76_102484</name>
</gene>
<dbReference type="InterPro" id="IPR050545">
    <property type="entry name" value="Mycobact_MmpL"/>
</dbReference>
<dbReference type="PANTHER" id="PTHR33406:SF6">
    <property type="entry name" value="MEMBRANE PROTEIN YDGH-RELATED"/>
    <property type="match status" value="1"/>
</dbReference>
<name>A0A370IBK9_9NOCA</name>
<dbReference type="PANTHER" id="PTHR33406">
    <property type="entry name" value="MEMBRANE PROTEIN MJ1562-RELATED"/>
    <property type="match status" value="1"/>
</dbReference>
<proteinExistence type="inferred from homology"/>
<dbReference type="AlphaFoldDB" id="A0A370IBK9"/>
<feature type="transmembrane region" description="Helical" evidence="7">
    <location>
        <begin position="231"/>
        <end position="252"/>
    </location>
</feature>
<feature type="transmembrane region" description="Helical" evidence="7">
    <location>
        <begin position="167"/>
        <end position="187"/>
    </location>
</feature>
<dbReference type="Pfam" id="PF03176">
    <property type="entry name" value="MMPL"/>
    <property type="match status" value="2"/>
</dbReference>
<evidence type="ECO:0000256" key="5">
    <source>
        <dbReference type="ARBA" id="ARBA00022989"/>
    </source>
</evidence>
<feature type="transmembrane region" description="Helical" evidence="7">
    <location>
        <begin position="536"/>
        <end position="558"/>
    </location>
</feature>
<feature type="transmembrane region" description="Helical" evidence="7">
    <location>
        <begin position="570"/>
        <end position="591"/>
    </location>
</feature>
<dbReference type="STRING" id="1210086.GCA_001613105_01061"/>
<dbReference type="InterPro" id="IPR004869">
    <property type="entry name" value="MMPL_dom"/>
</dbReference>
<feature type="transmembrane region" description="Helical" evidence="7">
    <location>
        <begin position="612"/>
        <end position="637"/>
    </location>
</feature>
<protein>
    <submittedName>
        <fullName evidence="9">RND superfamily putative drug exporter</fullName>
    </submittedName>
</protein>
<feature type="transmembrane region" description="Helical" evidence="7">
    <location>
        <begin position="273"/>
        <end position="294"/>
    </location>
</feature>
<sequence length="690" mass="71326">MRFWDRYASLVIARRSWAILILLAVLAGALIGGVGGNDSGTSGPSTLPDSAESARARATLADFPGGDTATAIVVVSRHDGHELTDSDKAATAAAVQRAAGTPGPEPLVSEDKRAAIGRVQIDSALSGFDLTDRVDQIREAADNGLPQDLSLQVTGGPAFGADIADSFSGADITLLAVTALVVAILLILTYRSPVLWLVPLLVIGVADRAATSVGTGLARVTGLNFDGSTSGITSVLVFGAGTNYALLLISRYRDELHHHDDHRRALRQAARRAGPAILASNATVVIALLTLLFADTPSTRSLGALAAAGLLVAAAFVLLALPPALALCGRRVFWPLIPPADGRDTTETGAWHALAERVVRRPVVVIGCALAFLAVCTAGLAQTSIGLSQTEKFRVRAESVDGFDTLAAHYPSGSSNPTLVIARATAADDVQRALDTSRDRGVVSARPTGDPAGGLQRWSVVLAAKPGSAESFSTIRSIREALSSVPNADALVGGGDAEALDARDAARHDLRTAVPIILAVVVLVLLALLRAIPAALLLVTVTAASALAALGAGSWLSHNVFGYPALDDNVPLFAFLFLVALGIDYTIFLVTRAREETPAHGTTGGIVRAVSATGVVITSAGVVLAAVFAVLGVLPLITLTQIGIVVSLGILIDTFLVRTIAIPALFALVGSRIWWPSPSSHSTHEGHPRP</sequence>
<feature type="transmembrane region" description="Helical" evidence="7">
    <location>
        <begin position="300"/>
        <end position="321"/>
    </location>
</feature>
<evidence type="ECO:0000256" key="2">
    <source>
        <dbReference type="ARBA" id="ARBA00010157"/>
    </source>
</evidence>
<feature type="transmembrane region" description="Helical" evidence="7">
    <location>
        <begin position="643"/>
        <end position="669"/>
    </location>
</feature>
<dbReference type="EMBL" id="QQBC01000002">
    <property type="protein sequence ID" value="RDI68083.1"/>
    <property type="molecule type" value="Genomic_DNA"/>
</dbReference>
<feature type="domain" description="SSD" evidence="8">
    <location>
        <begin position="210"/>
        <end position="327"/>
    </location>
</feature>
<comment type="similarity">
    <text evidence="2">Belongs to the resistance-nodulation-cell division (RND) (TC 2.A.6) family. MmpL subfamily.</text>
</comment>
<keyword evidence="3" id="KW-1003">Cell membrane</keyword>
<dbReference type="InterPro" id="IPR000731">
    <property type="entry name" value="SSD"/>
</dbReference>
<dbReference type="Proteomes" id="UP000254869">
    <property type="component" value="Unassembled WGS sequence"/>
</dbReference>
<comment type="caution">
    <text evidence="9">The sequence shown here is derived from an EMBL/GenBank/DDBJ whole genome shotgun (WGS) entry which is preliminary data.</text>
</comment>
<keyword evidence="5 7" id="KW-1133">Transmembrane helix</keyword>
<feature type="transmembrane region" description="Helical" evidence="7">
    <location>
        <begin position="363"/>
        <end position="385"/>
    </location>
</feature>
<evidence type="ECO:0000313" key="10">
    <source>
        <dbReference type="Proteomes" id="UP000254869"/>
    </source>
</evidence>
<comment type="subcellular location">
    <subcellularLocation>
        <location evidence="1">Cell membrane</location>
        <topology evidence="1">Multi-pass membrane protein</topology>
    </subcellularLocation>
</comment>
<organism evidence="9 10">
    <name type="scientific">Nocardia pseudobrasiliensis</name>
    <dbReference type="NCBI Taxonomy" id="45979"/>
    <lineage>
        <taxon>Bacteria</taxon>
        <taxon>Bacillati</taxon>
        <taxon>Actinomycetota</taxon>
        <taxon>Actinomycetes</taxon>
        <taxon>Mycobacteriales</taxon>
        <taxon>Nocardiaceae</taxon>
        <taxon>Nocardia</taxon>
    </lineage>
</organism>
<evidence type="ECO:0000256" key="7">
    <source>
        <dbReference type="SAM" id="Phobius"/>
    </source>
</evidence>
<dbReference type="RefSeq" id="WP_245997168.1">
    <property type="nucleotide sequence ID" value="NZ_QQBC01000002.1"/>
</dbReference>
<dbReference type="GO" id="GO:0005886">
    <property type="term" value="C:plasma membrane"/>
    <property type="evidence" value="ECO:0007669"/>
    <property type="project" value="UniProtKB-SubCell"/>
</dbReference>
<keyword evidence="10" id="KW-1185">Reference proteome</keyword>
<accession>A0A370IBK9</accession>
<dbReference type="PROSITE" id="PS50156">
    <property type="entry name" value="SSD"/>
    <property type="match status" value="2"/>
</dbReference>